<dbReference type="Proteomes" id="UP001488805">
    <property type="component" value="Unassembled WGS sequence"/>
</dbReference>
<gene>
    <name evidence="2" type="ORF">VZT92_005711</name>
</gene>
<keyword evidence="3" id="KW-1185">Reference proteome</keyword>
<name>A0AAW1FVC1_ZOAVI</name>
<feature type="region of interest" description="Disordered" evidence="1">
    <location>
        <begin position="86"/>
        <end position="109"/>
    </location>
</feature>
<sequence>MRGELRAESQNSWKEANSISRARLNIAGIKEAKRRSHQRLTRDLNTNNTTDMRQQIHNVTGYMQERPITVRLTQEPNTFNARVDLLHQEPAGRSAPLQRTGRCEGPQRR</sequence>
<protein>
    <submittedName>
        <fullName evidence="2">Uncharacterized protein</fullName>
    </submittedName>
</protein>
<evidence type="ECO:0000256" key="1">
    <source>
        <dbReference type="SAM" id="MobiDB-lite"/>
    </source>
</evidence>
<dbReference type="AlphaFoldDB" id="A0AAW1FVC1"/>
<organism evidence="2 3">
    <name type="scientific">Zoarces viviparus</name>
    <name type="common">Viviparous eelpout</name>
    <name type="synonym">Blennius viviparus</name>
    <dbReference type="NCBI Taxonomy" id="48416"/>
    <lineage>
        <taxon>Eukaryota</taxon>
        <taxon>Metazoa</taxon>
        <taxon>Chordata</taxon>
        <taxon>Craniata</taxon>
        <taxon>Vertebrata</taxon>
        <taxon>Euteleostomi</taxon>
        <taxon>Actinopterygii</taxon>
        <taxon>Neopterygii</taxon>
        <taxon>Teleostei</taxon>
        <taxon>Neoteleostei</taxon>
        <taxon>Acanthomorphata</taxon>
        <taxon>Eupercaria</taxon>
        <taxon>Perciformes</taxon>
        <taxon>Cottioidei</taxon>
        <taxon>Zoarcales</taxon>
        <taxon>Zoarcidae</taxon>
        <taxon>Zoarcinae</taxon>
        <taxon>Zoarces</taxon>
    </lineage>
</organism>
<dbReference type="EMBL" id="JBCEZU010000034">
    <property type="protein sequence ID" value="KAK9538158.1"/>
    <property type="molecule type" value="Genomic_DNA"/>
</dbReference>
<evidence type="ECO:0000313" key="3">
    <source>
        <dbReference type="Proteomes" id="UP001488805"/>
    </source>
</evidence>
<accession>A0AAW1FVC1</accession>
<proteinExistence type="predicted"/>
<reference evidence="2 3" key="1">
    <citation type="journal article" date="2024" name="Genome Biol. Evol.">
        <title>Chromosome-level genome assembly of the viviparous eelpout Zoarces viviparus.</title>
        <authorList>
            <person name="Fuhrmann N."/>
            <person name="Brasseur M.V."/>
            <person name="Bakowski C.E."/>
            <person name="Podsiadlowski L."/>
            <person name="Prost S."/>
            <person name="Krehenwinkel H."/>
            <person name="Mayer C."/>
        </authorList>
    </citation>
    <scope>NUCLEOTIDE SEQUENCE [LARGE SCALE GENOMIC DNA]</scope>
    <source>
        <strain evidence="2">NO-MEL_2022_Ind0_liver</strain>
    </source>
</reference>
<evidence type="ECO:0000313" key="2">
    <source>
        <dbReference type="EMBL" id="KAK9538158.1"/>
    </source>
</evidence>
<comment type="caution">
    <text evidence="2">The sequence shown here is derived from an EMBL/GenBank/DDBJ whole genome shotgun (WGS) entry which is preliminary data.</text>
</comment>